<dbReference type="InterPro" id="IPR025110">
    <property type="entry name" value="AMP-bd_C"/>
</dbReference>
<keyword evidence="2" id="KW-0597">Phosphoprotein</keyword>
<dbReference type="InterPro" id="IPR036736">
    <property type="entry name" value="ACP-like_sf"/>
</dbReference>
<dbReference type="GO" id="GO:0016874">
    <property type="term" value="F:ligase activity"/>
    <property type="evidence" value="ECO:0007669"/>
    <property type="project" value="UniProtKB-KW"/>
</dbReference>
<dbReference type="InterPro" id="IPR020806">
    <property type="entry name" value="PKS_PP-bd"/>
</dbReference>
<comment type="caution">
    <text evidence="7">The sequence shown here is derived from an EMBL/GenBank/DDBJ whole genome shotgun (WGS) entry which is preliminary data.</text>
</comment>
<dbReference type="Pfam" id="PF13193">
    <property type="entry name" value="AMP-binding_C"/>
    <property type="match status" value="2"/>
</dbReference>
<dbReference type="Pfam" id="PF00668">
    <property type="entry name" value="Condensation"/>
    <property type="match status" value="7"/>
</dbReference>
<dbReference type="PROSITE" id="PS50075">
    <property type="entry name" value="CARRIER"/>
    <property type="match status" value="6"/>
</dbReference>
<organism evidence="7 8">
    <name type="scientific">Apatococcus lobatus</name>
    <dbReference type="NCBI Taxonomy" id="904363"/>
    <lineage>
        <taxon>Eukaryota</taxon>
        <taxon>Viridiplantae</taxon>
        <taxon>Chlorophyta</taxon>
        <taxon>core chlorophytes</taxon>
        <taxon>Trebouxiophyceae</taxon>
        <taxon>Chlorellales</taxon>
        <taxon>Chlorellaceae</taxon>
        <taxon>Apatococcus</taxon>
    </lineage>
</organism>
<dbReference type="NCBIfam" id="NF003417">
    <property type="entry name" value="PRK04813.1"/>
    <property type="match status" value="6"/>
</dbReference>
<keyword evidence="1" id="KW-0596">Phosphopantetheine</keyword>
<feature type="domain" description="Carrier" evidence="6">
    <location>
        <begin position="5996"/>
        <end position="6071"/>
    </location>
</feature>
<dbReference type="Pfam" id="PF00501">
    <property type="entry name" value="AMP-binding"/>
    <property type="match status" value="7"/>
</dbReference>
<dbReference type="Gene3D" id="3.40.50.980">
    <property type="match status" value="2"/>
</dbReference>
<name>A0AAW1RY52_9CHLO</name>
<dbReference type="PANTHER" id="PTHR45527">
    <property type="entry name" value="NONRIBOSOMAL PEPTIDE SYNTHETASE"/>
    <property type="match status" value="1"/>
</dbReference>
<accession>A0AAW1RY52</accession>
<dbReference type="Gene3D" id="2.30.38.10">
    <property type="entry name" value="Luciferase, Domain 3"/>
    <property type="match status" value="1"/>
</dbReference>
<evidence type="ECO:0000256" key="3">
    <source>
        <dbReference type="ARBA" id="ARBA00022598"/>
    </source>
</evidence>
<dbReference type="InterPro" id="IPR023213">
    <property type="entry name" value="CAT-like_dom_sf"/>
</dbReference>
<feature type="domain" description="Carrier" evidence="6">
    <location>
        <begin position="4903"/>
        <end position="4978"/>
    </location>
</feature>
<dbReference type="Gene3D" id="3.30.559.10">
    <property type="entry name" value="Chloramphenicol acetyltransferase-like domain"/>
    <property type="match status" value="7"/>
</dbReference>
<protein>
    <recommendedName>
        <fullName evidence="6">Carrier domain-containing protein</fullName>
    </recommendedName>
</protein>
<dbReference type="NCBIfam" id="NF004282">
    <property type="entry name" value="PRK05691.1"/>
    <property type="match status" value="7"/>
</dbReference>
<dbReference type="SUPFAM" id="SSF52777">
    <property type="entry name" value="CoA-dependent acyltransferases"/>
    <property type="match status" value="14"/>
</dbReference>
<evidence type="ECO:0000256" key="2">
    <source>
        <dbReference type="ARBA" id="ARBA00022553"/>
    </source>
</evidence>
<dbReference type="GO" id="GO:0044550">
    <property type="term" value="P:secondary metabolite biosynthetic process"/>
    <property type="evidence" value="ECO:0007669"/>
    <property type="project" value="TreeGrafter"/>
</dbReference>
<dbReference type="Proteomes" id="UP001438707">
    <property type="component" value="Unassembled WGS sequence"/>
</dbReference>
<evidence type="ECO:0000256" key="4">
    <source>
        <dbReference type="ARBA" id="ARBA00029454"/>
    </source>
</evidence>
<dbReference type="NCBIfam" id="TIGR01733">
    <property type="entry name" value="AA-adenyl-dom"/>
    <property type="match status" value="6"/>
</dbReference>
<dbReference type="CDD" id="cd05930">
    <property type="entry name" value="A_NRPS"/>
    <property type="match status" value="6"/>
</dbReference>
<evidence type="ECO:0000259" key="6">
    <source>
        <dbReference type="PROSITE" id="PS50075"/>
    </source>
</evidence>
<keyword evidence="3" id="KW-0436">Ligase</keyword>
<gene>
    <name evidence="7" type="ORF">WJX74_002688</name>
</gene>
<feature type="domain" description="Carrier" evidence="6">
    <location>
        <begin position="3811"/>
        <end position="3886"/>
    </location>
</feature>
<dbReference type="Pfam" id="PF00550">
    <property type="entry name" value="PP-binding"/>
    <property type="match status" value="6"/>
</dbReference>
<dbReference type="Gene3D" id="3.30.559.30">
    <property type="entry name" value="Nonribosomal peptide synthetase, condensation domain"/>
    <property type="match status" value="7"/>
</dbReference>
<dbReference type="CDD" id="cd19531">
    <property type="entry name" value="LCL_NRPS-like"/>
    <property type="match status" value="6"/>
</dbReference>
<evidence type="ECO:0000256" key="5">
    <source>
        <dbReference type="SAM" id="MobiDB-lite"/>
    </source>
</evidence>
<evidence type="ECO:0000256" key="1">
    <source>
        <dbReference type="ARBA" id="ARBA00022450"/>
    </source>
</evidence>
<dbReference type="SMART" id="SM00823">
    <property type="entry name" value="PKS_PP"/>
    <property type="match status" value="6"/>
</dbReference>
<feature type="domain" description="Carrier" evidence="6">
    <location>
        <begin position="1649"/>
        <end position="1724"/>
    </location>
</feature>
<dbReference type="Gene3D" id="3.30.300.30">
    <property type="match status" value="6"/>
</dbReference>
<dbReference type="InterPro" id="IPR020845">
    <property type="entry name" value="AMP-binding_CS"/>
</dbReference>
<feature type="domain" description="Carrier" evidence="6">
    <location>
        <begin position="7103"/>
        <end position="7178"/>
    </location>
</feature>
<evidence type="ECO:0000313" key="8">
    <source>
        <dbReference type="Proteomes" id="UP001438707"/>
    </source>
</evidence>
<feature type="domain" description="Carrier" evidence="6">
    <location>
        <begin position="2732"/>
        <end position="2807"/>
    </location>
</feature>
<dbReference type="GO" id="GO:0005737">
    <property type="term" value="C:cytoplasm"/>
    <property type="evidence" value="ECO:0007669"/>
    <property type="project" value="TreeGrafter"/>
</dbReference>
<evidence type="ECO:0000313" key="7">
    <source>
        <dbReference type="EMBL" id="KAK9838752.1"/>
    </source>
</evidence>
<dbReference type="InterPro" id="IPR045851">
    <property type="entry name" value="AMP-bd_C_sf"/>
</dbReference>
<dbReference type="FunFam" id="3.40.50.980:FF:000001">
    <property type="entry name" value="Non-ribosomal peptide synthetase"/>
    <property type="match status" value="6"/>
</dbReference>
<dbReference type="InterPro" id="IPR001242">
    <property type="entry name" value="Condensation_dom"/>
</dbReference>
<keyword evidence="8" id="KW-1185">Reference proteome</keyword>
<dbReference type="GO" id="GO:0031177">
    <property type="term" value="F:phosphopantetheine binding"/>
    <property type="evidence" value="ECO:0007669"/>
    <property type="project" value="InterPro"/>
</dbReference>
<feature type="region of interest" description="Disordered" evidence="5">
    <location>
        <begin position="6186"/>
        <end position="6206"/>
    </location>
</feature>
<dbReference type="InterPro" id="IPR010071">
    <property type="entry name" value="AA_adenyl_dom"/>
</dbReference>
<dbReference type="Gene3D" id="1.10.1200.10">
    <property type="entry name" value="ACP-like"/>
    <property type="match status" value="6"/>
</dbReference>
<dbReference type="InterPro" id="IPR042099">
    <property type="entry name" value="ANL_N_sf"/>
</dbReference>
<dbReference type="EMBL" id="JALJOS010000005">
    <property type="protein sequence ID" value="KAK9838752.1"/>
    <property type="molecule type" value="Genomic_DNA"/>
</dbReference>
<sequence length="7547" mass="814282">MLSARSSDDAWFAFELTPPLEALIHLAALEGLNLQDVIATALDVVIKGCIGRASGLKNSPDNLDRTSAPSFRALLASVRNTCAEAAQPAGISEVPTVLDGPAGRLELQLAKHFAGLSARISCSARDSVAHRLPSIATALQVLLAEVSQSQGVTALAELPLFTEFDQHYVLQPAAQSSVASDIQADIQRQAAANPDATALIASEYSNSQTVSQLISSSARCSEILQAHNVGPGSLTAMELSGPGLEAAVGLLGMLRSGSSAAFVPMGSTQQQLPCNVTALLLTGEDCCAAAAGPGSAVKVIEVDMYHICSESTARTDGEQAWLSQESQDCHPESVNPADAALLLPPSHDSGGSVSSAEWTTVSHRQLAAYSSLVSALGLGQQDVILTQTSPAEPMGVYQLVLSLFAGAAMLPANAADAHEMVSALAEHHVTVCVVTAEELQDWLHAGLSSQTVPTLRYLILVAEVPASSIDMQQPPVPASLIRDACFSLTSAVCLVATSFQANGGLSFVQGFEAGQQSSQEGKQMSIPLASCTDLQNDTFLLGTALPGVIFCVGDHNGRILPPDIPGNLYLGSPQTPNDNIATGLRVAYTWDGVLTLLTSQDAWAVCKDGQLSGDTIQSATAGDSTVLETAEVAQQQDTPREMPCSAAQLAILALGARMPGPHVFVFRLLGAFAQPALQTAINRMVAEHESLRTHIVQLGAASPWQRIEAASAETVLEANIVQHPGGLYDVDDTEAGSMPGWIEEAVTSLQQMTISLEQAPLAAINLFERSATEKYLAVAIHPIVADSNSTAAILSSLTAAYDVVATRELTPQQSRGQAQLAMQPSVFTAMEDKQQASDIWQQHRMYWASKLRGAVCTLDLPRSVSRSKAATGSVWSIPIEIPKNIWQQAHRVAANECTQPVAVLLAALQVVLGRWSLQDDVVVGLRSLKWPSHQTQISANAIGCLSNLLPMRAALNRSVTFCLLVNRVGEDLSQSQTHAVFPSSQMLEGSQAVCQATLSLGPLASQCSSGFAAKEVLRPANFLGDGQLLSLDLKELELGQGLVGHMTCSADVLSLSATQSLKSSFDVLFKEAVASPGANVHHLTLLDHASSTLVLDTFNSTQGTFPESSCMHELFEAQADANPTAPCIKYKGMPTLSYKAVDARANQLAHLLIKMGINKEDTVAIMFERCPELYVSQLAVLKSGGCYVPLDPTYPRERLEFMMRDSGAQVLLTHQHFDQQLSKHGAKLDVFHKVVHLDAVLGPTRQQPKTRVERRATPESLAYILYTSGTTGRPKGVEVQHKGVVNVVVATRALLCASPADVFLQQISICFDVSMLDIFVPLATGASIVPAEPGAHRDAPRLLRQICSSGVTIACAVPSEVEMWHAAGLDVRKAARLRQLLLAGEALSADLIQRTQAALPNCRIINGYGPTEASVIVSAQSFSCGVPPELPVSIGRPLTNVKVFILDENLRPTPVGVAGELCVAGHCVARGYHNQPFMTGTKFVANTLPGAVPPFDRLYKTGDLARWLENGTIQVMGRIDRQVKIRGLRVELGEIEAALSKSESVGAATVKVMEHPATKEAALVACLTPAVSIERESIDGEPMSLRDALESFDVYAALNASRELLPEAFVPLAAVAMESLPLLPSGKVDQSSIPDPDWQALSGVRDSIAPRNPLETQVQAIWADALHTPNLSVTADFFRSGGSSMLAGVISVRMNAKLGTTLSAMHLFEHRTVEALAASIDPALANKADQAAPLQPAVSPAPFTLEEKSQGVMCSVNQQQILAVSMGSAGLAYNQLSAYRLQGKQPVNQSALTAAFDFLIARHESLRTSFATTSAGAVQKLHAHDVCPADVRYRVAPQGVPQAQGGVPDWVVAAVREDMLTPFELNEAPLFRATLYEAGSNGSYMSLVMHHIIMDGMSLDIMMGDLLAAYTSFQMKRPPQLSSLPVSYIDFTHWQQEQLTAEAWKSQVAYWAKALDGAPQMLQLPGAMSRPEVSSGMGYTLPFELSKAEYSRLQDLGRKHSSTVLMLITAMFKACLARWTQQDDIVVGVPSLGRPRPELEQVVGYFVNMLPMRSQTSASTTFVQAVAAEKAAFLGGLSHAEVPFPKLVEALDVPRSPMHTPIFQAIVAINETVSAASDTLKAVEVLAVDEQQGPCMTDVTLVLGEWDTPDAGLRGHLQCSTDIFSDSSSRRFAASLKSLIGAAIAKPEAPLSSLPLLDHPSKVQIVEAFNATETVIPEEATLHSLFEKQAALQPTRTCIVGADGIYTYGQVQEHANQLANVLVGMGVGVDVPVGILMERCPELYMAMLAVLKAGGCYVPLDPSLPPERLAFMLEDSGARVLLTHNGLDAKIPESAAPEVVSVTDDVDIILSQSKRAPPCKARGRSLAYMLFTSGSTGQPKGVMIEHRGVVNLMQHTQATCSFTPQDMFLQQSSISFDMTLAEIWLPLSVGASILPAEARAQQDGPRLMRQISRHPVTVICPVPSELFMWLESGLTQHRASHVSWLMTGAEALSPALLSRAQAALPGLRTLNMYGPTEATMFVASSVLDGPQPADKQISVGQPIANAKLFILDSAMQPVPIGVPGELMISGPCLARGYMHRDELTAAAFVSNPLGKGVHSRMYRSGDMAAWTEEGTVQILGRVDRQVKVGGIRLELGEIENTLVGRTAAGAASVKVLKHPTTKQDTLVAYYTPPTLAPRDLIAAAKECLPQHMVPRAAVALAVMPLLPSGKVNLNALPAPDWEALATGEGYVAPSSDIEQQVHDVWVKVLGSPKIGVFTDFFSAGGTSLLAGIAALQMNDVLGTDLAAIDVFKRPTISGLAAAIHPKLGQQDRIPIAPFTPEQRRMGVPMSISQQQMMALHFSATGLAYNTTFLFRIRAQLDVEALREAWRVVVERHEMLRCTFKEHGSDWWQAIVGLDEADTSIPLLTQPAGTAAEGAGEVDVPMWINDIMAKDRDVEFDLKRAPLMRMMLFQGSSGNYNVLGFTIHHIICDGWSMRELTRDLAAAYHSLATGTPHTFPHIDIQYTDFAAWQQDQMAQDAWRPQIEYWQQTLKDAPEMLELPGSAGRPRTSIGRCYKAPLGFNDAEYEAIKTVASSCNATPLMLITCALQAVLGRWARQEEVVCGSATLGRNRPELKNLFGYFVDMLPLRTSLAGRQSFKELVGQMRQTFLEGLQHSDVPFGKLVEALNVPRSAAYTPVFQAICWLKEEAAIAHTENFPSISFHFLARMDGHEAPSMADVNLGLGEWEGVGGGLKGHMECSLDVFDIAGAERFTSSFKAYMLAALKQPDACIHDLPLLAPEDRNAILMGFNATSAQFPSGYCVHELFENQADENPAAICLALRKLQLTYGDVEALANRLATHLVDLGAGPGVPVGLMMPRCAEMYIAMLAILKAGSPYVPLDADLPEERAAFMMEDCQAPILVTREGLDSRLKVKQPISVVHMDRGWHNNLRSSRKALEPVSPDSLAYIMYTSGSTGRPKGVMIAHHSIVNLLMATQANYQLRAADRFLQQSSISFDMTLIEIWLPLAVGACIVPAAARAQQDAPKLLQQVSEAKISVAGLVPSELTMWLEAGLSQKSAPHMRMLMTGGEALTPALAARTYSELPEASLVQMYGPTEATMYVASCLVEQPITGKALSTGYPLANTHVFVLDEGFNPLPIGVPGELMISGRCLSPGYLNRPELTASAFVTNPFENSQFSRMYLTGDLACWTGDGSVHILGRIDRQVKVRGMRIELGEIESVLTACEGVQTASVKVVTNPLTKQATIVAYLNPASLDARAILQEAKKKLPKHMAPQATILMTSMPLMPSGKVNQAALPEPSWEAGAEGDVFVEPRSDLERIIHTVWTGVLGAAKISVHADFFEAGGTSMLAGMVAMRLNAALGCSSSAALLFESPTIAQIANELAGQEAMSAGAPPPPALEAIPVAPFSPEQRQAGLPCSYNQEQMIAISLQPSGLAYNQFFVFELAGLVSTEVLQKSLNVLVHRHEALRTCFRMAPTGPQQIVLPAGKCGVPLMVRHQAAPSSQEQSHGRPGWAPDWLCVMAADERLVRYNLDEAPLMRAILVQQDGGSKSYLLMFSHHSIMDGWSSRLFVSEMEAVFSILQRGFSPDTAPQPLQYVDFSQWQRSQLTSGAWAAQVDYWREQLEGIPSLLELPTSKMRPTEPSGQAFNVPFVISGHLFSQMKSVATSLRASPTMLLIAAFQVVLGRLSRQEDVVVASPSANRRQAGLEHMFGNFVNMLPLRGRLTGNPAFGDFVKAVRSTLLTAMEHSDIPFPKLVEALDIPQTPSYTPVFQALVSLADEPLTTAADGAAEGFKLHAMPTMAPSEGPAMTDVALVCEEHDPLDGSVHGQLTCSMDVFDLAGAERLAGNLQALLAGVVASPDTPIFALPLMEAHTAKALEAFNETQMDFSTEATIQSLFEASVDKHPYNTCIKGSGGTMLYKDVEYLSNQMAHLLMRLGVGKDVAVGVMMERCPEMYVAMLAVLKAGGCYIPIDAVVPAERVAFMLQDTRAKVLITHRDVAAEVAQDALPQVINLTNDMGAVLRQSLSRPVRRFTGSDLAYIMYTSGSTGQPKGVMIQHTGVVNLLQYKQATYNFKPNDLFLQQSFVAFDMTLAEIWLPFAVGGAILPAEARAQQDAPRLLHQISNHPISVVCPVPSELSMWLDCGLSEAVGPHIRYILTGGEALSHGLLQRCLKALPKAVIVQMYGPTEATMYVLSMPFAEPQPVDRPLPAGRAIANTHIRILDSHLQPVPIGAPGELMISGPCLARGYLNLPELTAEAFVETPGGTGFHTHMYRTGDLACYNADGTVVIMGRLDRQVKVRGVRIELGEIENTLGSQPGIKTAVCKVIERPATKEKCLVAYYTPASLLSHDVIEASRSRLPQHMVPHVAVPLEVMPLMPSGKVDLKALPEPDWEAMATGGAYEAPRDQLEQQLHDVLGEALGLKRLSIHTSFFEAGGTSLLAGMASLRLNQILGSDFSALLFFNHPTISSAANHIRSKTQDGGQLQTAAPAIMPAGFTEADKQAGLPCSFNQAQMISHGMQSAYALAYNQPFVFRMQGRLSLDVLQAAFDALVVRHDALRTRFTLGEHGVRAHVVPPGTCHLHARHVQLSPAQAAQPAAGPGLAAPWLTEAVQLDTGRAFDLGEAPLLRCTIIEGAPGGTHLVLVLHHAIIDGWSIRILLDELAALYEAQLFNSRAALAPLGLQYSDYAFWQSQQDGGDLWEGQLAYWRKQLQGSPELLDLPSQKVRPKVASGKGFKVPVLIPATSYKQLQALASSLQATPVMVALAAFQAVLSRWTRQDDIVVGSPTLGRNRPELEHLVGYFVNMLALRQKVNGSQTFTELVKAARTTMLDALAHSDVPFPKVVEALDVPRDPSRTPLYQALLSLKEGAALSGSQGMSERPLEFLLDHSELGETGSVMTDMVMYLGEMEGADGPLAGTLEVSEDVFSAEDGMRFVSSFTAFVEAAVQAPSMKIQHMPIVSSSATNVIVRGFNDTQLDYPSDLCTSTLFEDRVKESPLAPCIRWRDEQYSYREVDAASSKLAQHLAALGAGPDVVIGLLMERCPQIYVAMLGIMKAGAAHVPLDPAYPPERIAFMLEDTAAPILVTHRGFEGRLASTIGLRVVDVDGNWNESMPHTLQLSGPCPDSLAYVMFTSGTTGKPKGVQITHRNLMSHMAAMSTHDWKPSDTVIQQSSISFDMVLIEIWVPLCIGACIVPGEARAQKDAPLMVQQVSSAAISIACLTPAELHMWMESGLTRTRCPRLRAIYTGGEALTHALLSRVQQEFPGIRVVHMYGPTEATMHGLELIIDGPVPQDRPVSVGRPLPNTHIYILDPHMQPVPIGVPGEITIAGPRVARGYLNRPELTASVFVPSLTPQQPGYECMYRTGDLGSWNADGTVQIIGRIDRQVKLRGMRIELSEVESALSSSSEVSTCAVKICTRTDTAGSAQQQCLVAYVTPPTANTTSILQTVKKHLPQHMVPQAIVPLEIIPQMVNGKFDLARLPQPDWDALAAGDKYVAPSSDMELQAHELWSEVLNLPRIGVHTDFFSVGGTSLLAGLLAMRLNEAFGVNETATLVFEQPTIAEQVERVLSLKQAGDSAPMAAIPLAPYTPEDKAAGVPCSFAQEQMLSVAMGTSSLAYNQHFMFELGLSVSVSALQAAFSMVTERQEAMRTCFAWHAAGPRQVVQQECEIRLQVVGVTQPSSFKWVGRPEGQPGSARALGRPSTKGEIADNDPLAKTALYADAETGFDLTVAPLIRATLIQSAGSNKLSLTSHHSVMDGWSVQVLLAELAESYEAALTGGQPVLQPLQCQYTDFSHWQVSQWEAGAWSNQIDFWRNELAGAPDLLALPTAQARPQVASGEGVNIPFNVSPDLLHAIRQLAQANGCTLIMFFTAAYQIVLSRWAQQDDVVVGTATNGRNRPELQGMVGDLVNMVALRTKLSSEQTFLQMLASVRMTLLSALKNADLPFTKLVEALGMTRSPAYTPVFQAMLALNEASGAPGSSSSQPSLNFHHISAEIQETGASMSDILLELNEDASSTSGMTGCLSCSVDIFTVASAKRFAAGLETLLEAVVREPRAPMRSLPVLDHLHETLLLEKFNATERQWPARACIHDLFEFQAGSQPYAPCLVSPSARMSYGEAEGRANQTAHLLRDMGVKPNVPVCILMERSVEAYVSMLGVMKSGGAYVPLDPDYPSDRLAYMLQNSEAIVLLATATAAAKQPELCAQAPQTVIVGPECVQINLQSITRSTPLATSKDLAYILYTSGSTGRPKGVMVEHGSVVHMIIHQQSIIGLTPADVSMQNGSISFDASMLDLFVPLSLGCTVVPAQKRTKEDAAAFLRQMTEYGVTTTMAVPSELRLWLACGQKAMEGMRLRWILTGGEAMPPSLLHGLLKPLPGCRMHFMYGPTEATVYCTTQVCSSSTNTTGTISCGPPMSNTRLYVLDGMLRPVPLGAPGQLFISGRSLARGYLNRPEETAKAFLANPFASGNPTYDRMYASGDLARWLEDGTIQILGRVDNQAKVRGMRIELDEIERVLVSEPGVKAAEIKVVKQPTTGESSIIAYATPASLDTRAVLAAARRHLPGHMVPMAIITLDSMPLLQSGKVNPAALPAPDWDAMAAGDDYIAPRTELEHKVHDLWTEALGVQRIGMHMNFFSAGGTSLLAGMVALKLNEAFGCEESATLLFNHPTIEGVAAKMEGLPTGTITKQEPIPVAPYTDVQRATDGVPCSLNQEQMISIEMSSTDSQYYTQPLIFELSGDLNQPALLQALQMITARHEALRTRFITNVGAEPRQVVLPPGQVYLPMRIVHHPDANQVTGSFSGWTTQQVRDIALDEMKQPFTLAEAPLLRTTLLKGRDMDNLLLLTPHHIIIDGWSIRLLVHDLALAYNAVCQAHLPPQFPELTRQYTDFSVWQRQQLASGAWQHQLDFWKQELQACPVLELPSNKARPDIMSGQAHNVSFALSSGAYQQLRALASQNGATVIMCLTAAFQIVLGRWAQQEDIMVGSATLGRGRAELQHVVGYFVNMLPLRGKLGQDPGPMGLPDRDWVTMRLESAFEVPAERLLEHCSIY</sequence>
<dbReference type="SUPFAM" id="SSF56801">
    <property type="entry name" value="Acetyl-CoA synthetase-like"/>
    <property type="match status" value="7"/>
</dbReference>
<dbReference type="PANTHER" id="PTHR45527:SF1">
    <property type="entry name" value="FATTY ACID SYNTHASE"/>
    <property type="match status" value="1"/>
</dbReference>
<proteinExistence type="inferred from homology"/>
<reference evidence="7 8" key="1">
    <citation type="journal article" date="2024" name="Nat. Commun.">
        <title>Phylogenomics reveals the evolutionary origins of lichenization in chlorophyte algae.</title>
        <authorList>
            <person name="Puginier C."/>
            <person name="Libourel C."/>
            <person name="Otte J."/>
            <person name="Skaloud P."/>
            <person name="Haon M."/>
            <person name="Grisel S."/>
            <person name="Petersen M."/>
            <person name="Berrin J.G."/>
            <person name="Delaux P.M."/>
            <person name="Dal Grande F."/>
            <person name="Keller J."/>
        </authorList>
    </citation>
    <scope>NUCLEOTIDE SEQUENCE [LARGE SCALE GENOMIC DNA]</scope>
    <source>
        <strain evidence="7 8">SAG 2145</strain>
    </source>
</reference>
<dbReference type="Gene3D" id="3.40.50.12780">
    <property type="entry name" value="N-terminal domain of ligase-like"/>
    <property type="match status" value="6"/>
</dbReference>
<dbReference type="SUPFAM" id="SSF47336">
    <property type="entry name" value="ACP-like"/>
    <property type="match status" value="6"/>
</dbReference>
<comment type="similarity">
    <text evidence="4">Belongs to the NRP synthetase family.</text>
</comment>
<dbReference type="PROSITE" id="PS00455">
    <property type="entry name" value="AMP_BINDING"/>
    <property type="match status" value="6"/>
</dbReference>
<dbReference type="GO" id="GO:0043041">
    <property type="term" value="P:amino acid activation for nonribosomal peptide biosynthetic process"/>
    <property type="evidence" value="ECO:0007669"/>
    <property type="project" value="TreeGrafter"/>
</dbReference>
<dbReference type="InterPro" id="IPR009081">
    <property type="entry name" value="PP-bd_ACP"/>
</dbReference>
<dbReference type="InterPro" id="IPR000873">
    <property type="entry name" value="AMP-dep_synth/lig_dom"/>
</dbReference>
<dbReference type="FunFam" id="3.40.50.12780:FF:000012">
    <property type="entry name" value="Non-ribosomal peptide synthetase"/>
    <property type="match status" value="3"/>
</dbReference>